<dbReference type="InterPro" id="IPR050712">
    <property type="entry name" value="NAD(P)H-dep_reductase"/>
</dbReference>
<dbReference type="Gene3D" id="3.40.50.360">
    <property type="match status" value="1"/>
</dbReference>
<accession>A0ABN1GYF4</accession>
<sequence>MDLTTAPLMEPAAQAAPLRLAVILGSDREGRFGPVVGQWLLARLRERDDVEVEVIDLAETALPTSLSYEPAPPVKAVLDTVTPKLARADAFLVLTPEYNHSFPASIKNLIDWHYVQWQAKPVGFASYGGMSGGLRAVEHLRQVFAELHAVTVRDTVSFHHAHGLFDADGELREPAEAEAAVKKLLDQLGWWGRTLREARASRPYAA</sequence>
<dbReference type="InterPro" id="IPR029039">
    <property type="entry name" value="Flavoprotein-like_sf"/>
</dbReference>
<reference evidence="2 3" key="1">
    <citation type="journal article" date="2019" name="Int. J. Syst. Evol. Microbiol.">
        <title>The Global Catalogue of Microorganisms (GCM) 10K type strain sequencing project: providing services to taxonomists for standard genome sequencing and annotation.</title>
        <authorList>
            <consortium name="The Broad Institute Genomics Platform"/>
            <consortium name="The Broad Institute Genome Sequencing Center for Infectious Disease"/>
            <person name="Wu L."/>
            <person name="Ma J."/>
        </authorList>
    </citation>
    <scope>NUCLEOTIDE SEQUENCE [LARGE SCALE GENOMIC DNA]</scope>
    <source>
        <strain evidence="2 3">JCM 5067</strain>
    </source>
</reference>
<evidence type="ECO:0000259" key="1">
    <source>
        <dbReference type="Pfam" id="PF03358"/>
    </source>
</evidence>
<dbReference type="Pfam" id="PF03358">
    <property type="entry name" value="FMN_red"/>
    <property type="match status" value="1"/>
</dbReference>
<dbReference type="PANTHER" id="PTHR30543">
    <property type="entry name" value="CHROMATE REDUCTASE"/>
    <property type="match status" value="1"/>
</dbReference>
<dbReference type="InterPro" id="IPR005025">
    <property type="entry name" value="FMN_Rdtase-like_dom"/>
</dbReference>
<dbReference type="RefSeq" id="WP_344079437.1">
    <property type="nucleotide sequence ID" value="NZ_BAAACA010000052.1"/>
</dbReference>
<name>A0ABN1GYF4_9ACTN</name>
<comment type="caution">
    <text evidence="2">The sequence shown here is derived from an EMBL/GenBank/DDBJ whole genome shotgun (WGS) entry which is preliminary data.</text>
</comment>
<feature type="domain" description="NADPH-dependent FMN reductase-like" evidence="1">
    <location>
        <begin position="19"/>
        <end position="162"/>
    </location>
</feature>
<protein>
    <submittedName>
        <fullName evidence="2">NAD(P)H-dependent oxidoreductase</fullName>
    </submittedName>
</protein>
<proteinExistence type="predicted"/>
<dbReference type="SUPFAM" id="SSF52218">
    <property type="entry name" value="Flavoproteins"/>
    <property type="match status" value="1"/>
</dbReference>
<dbReference type="PANTHER" id="PTHR30543:SF21">
    <property type="entry name" value="NAD(P)H-DEPENDENT FMN REDUCTASE LOT6"/>
    <property type="match status" value="1"/>
</dbReference>
<evidence type="ECO:0000313" key="3">
    <source>
        <dbReference type="Proteomes" id="UP001500668"/>
    </source>
</evidence>
<gene>
    <name evidence="2" type="ORF">GCM10010394_62920</name>
</gene>
<organism evidence="2 3">
    <name type="scientific">Streptomyces crystallinus</name>
    <dbReference type="NCBI Taxonomy" id="68191"/>
    <lineage>
        <taxon>Bacteria</taxon>
        <taxon>Bacillati</taxon>
        <taxon>Actinomycetota</taxon>
        <taxon>Actinomycetes</taxon>
        <taxon>Kitasatosporales</taxon>
        <taxon>Streptomycetaceae</taxon>
        <taxon>Streptomyces</taxon>
    </lineage>
</organism>
<keyword evidence="3" id="KW-1185">Reference proteome</keyword>
<dbReference type="EMBL" id="BAAACA010000052">
    <property type="protein sequence ID" value="GAA0623611.1"/>
    <property type="molecule type" value="Genomic_DNA"/>
</dbReference>
<dbReference type="Proteomes" id="UP001500668">
    <property type="component" value="Unassembled WGS sequence"/>
</dbReference>
<evidence type="ECO:0000313" key="2">
    <source>
        <dbReference type="EMBL" id="GAA0623611.1"/>
    </source>
</evidence>